<reference evidence="1" key="2">
    <citation type="submission" date="2024-06" db="EMBL/GenBank/DDBJ databases">
        <authorList>
            <person name="Deng Y."/>
        </authorList>
    </citation>
    <scope>NUCLEOTIDE SEQUENCE</scope>
    <source>
        <strain evidence="1">TCYB15</strain>
    </source>
</reference>
<dbReference type="RefSeq" id="WP_009825650.1">
    <property type="nucleotide sequence ID" value="NZ_CP159193.1"/>
</dbReference>
<dbReference type="AlphaFoldDB" id="A0AAU8C3T9"/>
<reference evidence="1" key="1">
    <citation type="journal article" date="2020" name="Int. J. Syst. Evol. Microbiol.">
        <title>Notification of changes in taxonomic opinion previously published outside the IJSEM.</title>
        <authorList>
            <person name="Oren A."/>
            <person name="Garrity G."/>
        </authorList>
    </citation>
    <scope>NUCLEOTIDE SEQUENCE</scope>
    <source>
        <strain evidence="1">TCYB15</strain>
    </source>
</reference>
<evidence type="ECO:0000313" key="1">
    <source>
        <dbReference type="EMBL" id="XCF10549.1"/>
    </source>
</evidence>
<evidence type="ECO:0008006" key="2">
    <source>
        <dbReference type="Google" id="ProtNLM"/>
    </source>
</evidence>
<dbReference type="EMBL" id="CP159193">
    <property type="protein sequence ID" value="XCF10549.1"/>
    <property type="molecule type" value="Genomic_DNA"/>
</dbReference>
<dbReference type="KEGG" id="suly:ABM428_01550"/>
<organism evidence="1">
    <name type="scientific">Sulfitobacter sp. TCYB15</name>
    <dbReference type="NCBI Taxonomy" id="3229275"/>
    <lineage>
        <taxon>Bacteria</taxon>
        <taxon>Pseudomonadati</taxon>
        <taxon>Pseudomonadota</taxon>
        <taxon>Alphaproteobacteria</taxon>
        <taxon>Rhodobacterales</taxon>
        <taxon>Roseobacteraceae</taxon>
        <taxon>Sulfitobacter</taxon>
    </lineage>
</organism>
<protein>
    <recommendedName>
        <fullName evidence="2">Response regulatory domain-containing protein</fullName>
    </recommendedName>
</protein>
<sequence length="118" mass="12754">MIPFFVFDTDPIVRADVIDMLEQAFGDAALSVSETLSAFISELRSCSSQAVALVSGTSNDLSELFAADLPTKDVAYVLYGEGQSIPDTYIYSVVDRPFTNDTMVQGISDALASLRSDR</sequence>
<gene>
    <name evidence="1" type="ORF">ABM428_01550</name>
</gene>
<proteinExistence type="predicted"/>
<dbReference type="GeneID" id="94020464"/>
<accession>A0AAU8C3T9</accession>
<name>A0AAU8C3T9_9RHOB</name>